<protein>
    <submittedName>
        <fullName evidence="1">Uncharacterized protein</fullName>
    </submittedName>
</protein>
<keyword evidence="2" id="KW-1185">Reference proteome</keyword>
<proteinExistence type="predicted"/>
<dbReference type="AlphaFoldDB" id="A0A4Z2GIH2"/>
<dbReference type="OrthoDB" id="10664561at2759"/>
<organism evidence="1 2">
    <name type="scientific">Liparis tanakae</name>
    <name type="common">Tanaka's snailfish</name>
    <dbReference type="NCBI Taxonomy" id="230148"/>
    <lineage>
        <taxon>Eukaryota</taxon>
        <taxon>Metazoa</taxon>
        <taxon>Chordata</taxon>
        <taxon>Craniata</taxon>
        <taxon>Vertebrata</taxon>
        <taxon>Euteleostomi</taxon>
        <taxon>Actinopterygii</taxon>
        <taxon>Neopterygii</taxon>
        <taxon>Teleostei</taxon>
        <taxon>Neoteleostei</taxon>
        <taxon>Acanthomorphata</taxon>
        <taxon>Eupercaria</taxon>
        <taxon>Perciformes</taxon>
        <taxon>Cottioidei</taxon>
        <taxon>Cottales</taxon>
        <taxon>Liparidae</taxon>
        <taxon>Liparis</taxon>
    </lineage>
</organism>
<evidence type="ECO:0000313" key="2">
    <source>
        <dbReference type="Proteomes" id="UP000314294"/>
    </source>
</evidence>
<sequence>MEKSNVIKGLQLRHARAQHHGEQIDEEVCMLPDRQDVSEVNELLHGLYLPAQVFEFLDFTIVQSLSQTYLHKLNEVLGQLVISKVFVKAAYSKVPDHRFAVDVLGKFRRGFYIGRVNIQRSAVGPAGVSQLHRVFTNVQDVPPEVLDLGILHKLAFHPDSPTARSPFGRVGGSRRRAKQAVIWPPVRLRVRVTGDSNPLLRADSAPARAAACGACSYRNKCVQDVQSGGLEAEDGSSS</sequence>
<accession>A0A4Z2GIH2</accession>
<dbReference type="Proteomes" id="UP000314294">
    <property type="component" value="Unassembled WGS sequence"/>
</dbReference>
<dbReference type="EMBL" id="SRLO01000527">
    <property type="protein sequence ID" value="TNN53080.1"/>
    <property type="molecule type" value="Genomic_DNA"/>
</dbReference>
<gene>
    <name evidence="1" type="ORF">EYF80_036715</name>
</gene>
<evidence type="ECO:0000313" key="1">
    <source>
        <dbReference type="EMBL" id="TNN53080.1"/>
    </source>
</evidence>
<reference evidence="1 2" key="1">
    <citation type="submission" date="2019-03" db="EMBL/GenBank/DDBJ databases">
        <title>First draft genome of Liparis tanakae, snailfish: a comprehensive survey of snailfish specific genes.</title>
        <authorList>
            <person name="Kim W."/>
            <person name="Song I."/>
            <person name="Jeong J.-H."/>
            <person name="Kim D."/>
            <person name="Kim S."/>
            <person name="Ryu S."/>
            <person name="Song J.Y."/>
            <person name="Lee S.K."/>
        </authorList>
    </citation>
    <scope>NUCLEOTIDE SEQUENCE [LARGE SCALE GENOMIC DNA]</scope>
    <source>
        <tissue evidence="1">Muscle</tissue>
    </source>
</reference>
<name>A0A4Z2GIH2_9TELE</name>
<comment type="caution">
    <text evidence="1">The sequence shown here is derived from an EMBL/GenBank/DDBJ whole genome shotgun (WGS) entry which is preliminary data.</text>
</comment>